<evidence type="ECO:0000313" key="1">
    <source>
        <dbReference type="EMBL" id="PVU86085.1"/>
    </source>
</evidence>
<proteinExistence type="predicted"/>
<accession>A0A2T9Y178</accession>
<organism evidence="1 2">
    <name type="scientific">Furculomyces boomerangus</name>
    <dbReference type="NCBI Taxonomy" id="61424"/>
    <lineage>
        <taxon>Eukaryota</taxon>
        <taxon>Fungi</taxon>
        <taxon>Fungi incertae sedis</taxon>
        <taxon>Zoopagomycota</taxon>
        <taxon>Kickxellomycotina</taxon>
        <taxon>Harpellomycetes</taxon>
        <taxon>Harpellales</taxon>
        <taxon>Harpellaceae</taxon>
        <taxon>Furculomyces</taxon>
    </lineage>
</organism>
<comment type="caution">
    <text evidence="1">The sequence shown here is derived from an EMBL/GenBank/DDBJ whole genome shotgun (WGS) entry which is preliminary data.</text>
</comment>
<dbReference type="Proteomes" id="UP000245699">
    <property type="component" value="Unassembled WGS sequence"/>
</dbReference>
<dbReference type="OrthoDB" id="125868at2759"/>
<protein>
    <submittedName>
        <fullName evidence="1">Uncharacterized protein</fullName>
    </submittedName>
</protein>
<gene>
    <name evidence="1" type="ORF">BB559_006678</name>
</gene>
<dbReference type="PANTHER" id="PTHR37067">
    <property type="entry name" value="PX DOMAIN-CONTAINING PROTEIN"/>
    <property type="match status" value="1"/>
</dbReference>
<sequence length="176" mass="19903">QPDAGNVVSLKCMFCIHFGRDGPDNDESYLEEKRKLTSSIKLFETFRIKIKSYLSGQHGKLWKRYLAKYTKTIPARFSVEKPLEIVIKSLIVKTIIGKLLSQPDDSSHDNFLILKNLFSKCTDPNSSETNYKIVIKPTRSLLLWMDGIGGNSSKKKTAKARANPWTSALKISHPDS</sequence>
<dbReference type="AlphaFoldDB" id="A0A2T9Y178"/>
<keyword evidence="2" id="KW-1185">Reference proteome</keyword>
<name>A0A2T9Y178_9FUNG</name>
<dbReference type="PANTHER" id="PTHR37067:SF3">
    <property type="entry name" value="PX DOMAIN-CONTAINING PROTEIN"/>
    <property type="match status" value="1"/>
</dbReference>
<feature type="non-terminal residue" evidence="1">
    <location>
        <position position="1"/>
    </location>
</feature>
<evidence type="ECO:0000313" key="2">
    <source>
        <dbReference type="Proteomes" id="UP000245699"/>
    </source>
</evidence>
<reference evidence="1 2" key="1">
    <citation type="journal article" date="2018" name="MBio">
        <title>Comparative Genomics Reveals the Core Gene Toolbox for the Fungus-Insect Symbiosis.</title>
        <authorList>
            <person name="Wang Y."/>
            <person name="Stata M."/>
            <person name="Wang W."/>
            <person name="Stajich J.E."/>
            <person name="White M.M."/>
            <person name="Moncalvo J.M."/>
        </authorList>
    </citation>
    <scope>NUCLEOTIDE SEQUENCE [LARGE SCALE GENOMIC DNA]</scope>
    <source>
        <strain evidence="1 2">AUS-77-4</strain>
    </source>
</reference>
<dbReference type="EMBL" id="MBFT01000970">
    <property type="protein sequence ID" value="PVU86085.1"/>
    <property type="molecule type" value="Genomic_DNA"/>
</dbReference>